<keyword evidence="2" id="KW-1185">Reference proteome</keyword>
<dbReference type="RefSeq" id="WP_150903438.1">
    <property type="nucleotide sequence ID" value="NZ_VTWT01000004.1"/>
</dbReference>
<sequence>MKKLKDLTLPVAGRVSPDLKQKFEKAADELGLSLAQYVSMMLYLAEYSEAGLYKIKSQLLGPVKKEDPQCNIREKKDKAVWEKAPFSDMLSAVLKNEEILAEIYVTNGNKPILSNELVKNGFKYNVLLQGEYLESTYYYYTGLHGWAFTDSSKKYVVITKKV</sequence>
<proteinExistence type="predicted"/>
<reference evidence="1 2" key="1">
    <citation type="submission" date="2019-09" db="EMBL/GenBank/DDBJ databases">
        <title>Genome sequence of Adhaeribacter sp. M2.</title>
        <authorList>
            <person name="Srinivasan S."/>
        </authorList>
    </citation>
    <scope>NUCLEOTIDE SEQUENCE [LARGE SCALE GENOMIC DNA]</scope>
    <source>
        <strain evidence="1 2">M2</strain>
    </source>
</reference>
<evidence type="ECO:0000313" key="2">
    <source>
        <dbReference type="Proteomes" id="UP000326570"/>
    </source>
</evidence>
<accession>A0A5N1IWB4</accession>
<dbReference type="EMBL" id="VTWT01000004">
    <property type="protein sequence ID" value="KAA9338805.1"/>
    <property type="molecule type" value="Genomic_DNA"/>
</dbReference>
<gene>
    <name evidence="1" type="ORF">F0P94_08390</name>
</gene>
<dbReference type="Proteomes" id="UP000326570">
    <property type="component" value="Unassembled WGS sequence"/>
</dbReference>
<organism evidence="1 2">
    <name type="scientific">Adhaeribacter soli</name>
    <dbReference type="NCBI Taxonomy" id="2607655"/>
    <lineage>
        <taxon>Bacteria</taxon>
        <taxon>Pseudomonadati</taxon>
        <taxon>Bacteroidota</taxon>
        <taxon>Cytophagia</taxon>
        <taxon>Cytophagales</taxon>
        <taxon>Hymenobacteraceae</taxon>
        <taxon>Adhaeribacter</taxon>
    </lineage>
</organism>
<protein>
    <submittedName>
        <fullName evidence="1">Uncharacterized protein</fullName>
    </submittedName>
</protein>
<name>A0A5N1IWB4_9BACT</name>
<dbReference type="AlphaFoldDB" id="A0A5N1IWB4"/>
<evidence type="ECO:0000313" key="1">
    <source>
        <dbReference type="EMBL" id="KAA9338805.1"/>
    </source>
</evidence>
<comment type="caution">
    <text evidence="1">The sequence shown here is derived from an EMBL/GenBank/DDBJ whole genome shotgun (WGS) entry which is preliminary data.</text>
</comment>